<feature type="domain" description="Ubiquitin-like" evidence="1">
    <location>
        <begin position="415"/>
        <end position="490"/>
    </location>
</feature>
<evidence type="ECO:0000259" key="1">
    <source>
        <dbReference type="PROSITE" id="PS50053"/>
    </source>
</evidence>
<comment type="caution">
    <text evidence="2">The sequence shown here is derived from an EMBL/GenBank/DDBJ whole genome shotgun (WGS) entry which is preliminary data.</text>
</comment>
<name>A0ABN7VQ33_GIGMA</name>
<dbReference type="SUPFAM" id="SSF52833">
    <property type="entry name" value="Thioredoxin-like"/>
    <property type="match status" value="1"/>
</dbReference>
<accession>A0ABN7VQ33</accession>
<feature type="domain" description="Ubiquitin-like" evidence="1">
    <location>
        <begin position="337"/>
        <end position="405"/>
    </location>
</feature>
<dbReference type="InterPro" id="IPR000643">
    <property type="entry name" value="Iodothyronine_deiodinase"/>
</dbReference>
<reference evidence="2 3" key="1">
    <citation type="submission" date="2021-06" db="EMBL/GenBank/DDBJ databases">
        <authorList>
            <person name="Kallberg Y."/>
            <person name="Tangrot J."/>
            <person name="Rosling A."/>
        </authorList>
    </citation>
    <scope>NUCLEOTIDE SEQUENCE [LARGE SCALE GENOMIC DNA]</scope>
    <source>
        <strain evidence="2 3">120-4 pot B 10/14</strain>
    </source>
</reference>
<dbReference type="InterPro" id="IPR050158">
    <property type="entry name" value="Ubiquitin_ubiquitin-like"/>
</dbReference>
<feature type="domain" description="Ubiquitin-like" evidence="1">
    <location>
        <begin position="123"/>
        <end position="198"/>
    </location>
</feature>
<dbReference type="PANTHER" id="PTHR10666">
    <property type="entry name" value="UBIQUITIN"/>
    <property type="match status" value="1"/>
</dbReference>
<dbReference type="PRINTS" id="PR00348">
    <property type="entry name" value="UBIQUITIN"/>
</dbReference>
<dbReference type="SUPFAM" id="SSF57850">
    <property type="entry name" value="RING/U-box"/>
    <property type="match status" value="1"/>
</dbReference>
<dbReference type="InterPro" id="IPR036249">
    <property type="entry name" value="Thioredoxin-like_sf"/>
</dbReference>
<dbReference type="Pfam" id="PF00240">
    <property type="entry name" value="ubiquitin"/>
    <property type="match status" value="3"/>
</dbReference>
<dbReference type="CDD" id="cd17039">
    <property type="entry name" value="Ubl_ubiquitin_like"/>
    <property type="match status" value="1"/>
</dbReference>
<evidence type="ECO:0000313" key="3">
    <source>
        <dbReference type="Proteomes" id="UP000789901"/>
    </source>
</evidence>
<dbReference type="InterPro" id="IPR019956">
    <property type="entry name" value="Ubiquitin_dom"/>
</dbReference>
<dbReference type="SMART" id="SM00213">
    <property type="entry name" value="UBQ"/>
    <property type="match status" value="3"/>
</dbReference>
<feature type="non-terminal residue" evidence="2">
    <location>
        <position position="1"/>
    </location>
</feature>
<dbReference type="EMBL" id="CAJVQB010019820">
    <property type="protein sequence ID" value="CAG8792403.1"/>
    <property type="molecule type" value="Genomic_DNA"/>
</dbReference>
<evidence type="ECO:0000313" key="2">
    <source>
        <dbReference type="EMBL" id="CAG8792403.1"/>
    </source>
</evidence>
<dbReference type="Gene3D" id="3.40.30.10">
    <property type="entry name" value="Glutaredoxin"/>
    <property type="match status" value="1"/>
</dbReference>
<dbReference type="InterPro" id="IPR029071">
    <property type="entry name" value="Ubiquitin-like_domsf"/>
</dbReference>
<dbReference type="Pfam" id="PF00837">
    <property type="entry name" value="T4_deiodinase"/>
    <property type="match status" value="1"/>
</dbReference>
<dbReference type="PROSITE" id="PS50053">
    <property type="entry name" value="UBIQUITIN_2"/>
    <property type="match status" value="3"/>
</dbReference>
<dbReference type="Gene3D" id="3.10.20.90">
    <property type="entry name" value="Phosphatidylinositol 3-kinase Catalytic Subunit, Chain A, domain 1"/>
    <property type="match status" value="4"/>
</dbReference>
<dbReference type="InterPro" id="IPR000626">
    <property type="entry name" value="Ubiquitin-like_dom"/>
</dbReference>
<organism evidence="2 3">
    <name type="scientific">Gigaspora margarita</name>
    <dbReference type="NCBI Taxonomy" id="4874"/>
    <lineage>
        <taxon>Eukaryota</taxon>
        <taxon>Fungi</taxon>
        <taxon>Fungi incertae sedis</taxon>
        <taxon>Mucoromycota</taxon>
        <taxon>Glomeromycotina</taxon>
        <taxon>Glomeromycetes</taxon>
        <taxon>Diversisporales</taxon>
        <taxon>Gigasporaceae</taxon>
        <taxon>Gigaspora</taxon>
    </lineage>
</organism>
<protein>
    <submittedName>
        <fullName evidence="2">11420_t:CDS:1</fullName>
    </submittedName>
</protein>
<gene>
    <name evidence="2" type="ORF">GMARGA_LOCUS21443</name>
</gene>
<dbReference type="SUPFAM" id="SSF54236">
    <property type="entry name" value="Ubiquitin-like"/>
    <property type="match status" value="4"/>
</dbReference>
<sequence>NEALELSVKMHIHNYPPVFTICIKYIESKSSEFLEYYKYKANVTIHTTGELLSKSFEEFFNLDCEYKGISQCAFRPNRKLDTLPYKYELMYNDKHIQKTDTIEKLGIKEGDWIEVNKRTIEICQICVKTSTQKIINLQVSGSDTVYSLKEMIQNKESYYIDQQRLIFAGKFLDDECLISDYCLKKGSTLHLLLIQKGLIHIEMPKGKTLELEVYYDVTVDTLRKLIQAKEDIPNDKFYLSFSLKTQRNLSFRHKSIISEKETEEIDETLLNYKIQLNYYSPLISIYVKQFNGKIITLDIFWNDTMKTQSRIRQQSTILLLLKNKPVKESSEEKFSAGQIYVKTPSQEEIVLEVSKNNTVITIKQMINKVSNYHHEYILIFEGMILENEYTLADYDIKLESTLNIIYINNNTEERYFIFVKTYVTAERTISLCVYSNYFIYQIKQMIQEKEGYTPNQLIFAGEELKDDYTLSDYCIQKESTLYSILRLRGGMFHETSCRLEFDALPSLTHYVPMHEEILQSEVHINIACDYCGKKCPDYDLCCNCISMSKLLHNGQHTFVKILIPPSSNNDLKNIPPHSVTIHPILPTTKEEMLTLLQKEEQQRLSPEIQKQYHKVGSDPTLGMDWMDITDKMQYNLVRESGNSDEAVQLLRRAPQLYKNDPAFQTTQVYVRNNIANLGNLTEEMMAPNCQLVPLEPTTEISNTNVLTTISLYSLYQKGKPLVLLGGSYTCPLFRYISHVLNDIYSKYKAQVDFYMIQIREAHASDVWPIGNVVDVKEHRTLTVRLSAAREMIKATKLEIPVLADTMDNTFLKLYSPWPFRFFVIVDGILKLVRMPKEARYDTTDLVECLDTLLNGNKNKRRKLNDC</sequence>
<dbReference type="Proteomes" id="UP000789901">
    <property type="component" value="Unassembled WGS sequence"/>
</dbReference>
<keyword evidence="3" id="KW-1185">Reference proteome</keyword>
<proteinExistence type="predicted"/>